<organism evidence="2 3">
    <name type="scientific">Aegilops tauschii subsp. strangulata</name>
    <name type="common">Goatgrass</name>
    <dbReference type="NCBI Taxonomy" id="200361"/>
    <lineage>
        <taxon>Eukaryota</taxon>
        <taxon>Viridiplantae</taxon>
        <taxon>Streptophyta</taxon>
        <taxon>Embryophyta</taxon>
        <taxon>Tracheophyta</taxon>
        <taxon>Spermatophyta</taxon>
        <taxon>Magnoliopsida</taxon>
        <taxon>Liliopsida</taxon>
        <taxon>Poales</taxon>
        <taxon>Poaceae</taxon>
        <taxon>BOP clade</taxon>
        <taxon>Pooideae</taxon>
        <taxon>Triticodae</taxon>
        <taxon>Triticeae</taxon>
        <taxon>Triticinae</taxon>
        <taxon>Aegilops</taxon>
    </lineage>
</organism>
<evidence type="ECO:0000313" key="3">
    <source>
        <dbReference type="Proteomes" id="UP000015105"/>
    </source>
</evidence>
<reference evidence="2" key="4">
    <citation type="submission" date="2019-03" db="UniProtKB">
        <authorList>
            <consortium name="EnsemblPlants"/>
        </authorList>
    </citation>
    <scope>IDENTIFICATION</scope>
</reference>
<dbReference type="AlphaFoldDB" id="A0A453SQG7"/>
<protein>
    <submittedName>
        <fullName evidence="2">Uncharacterized protein</fullName>
    </submittedName>
</protein>
<feature type="compositionally biased region" description="Polar residues" evidence="1">
    <location>
        <begin position="29"/>
        <end position="39"/>
    </location>
</feature>
<feature type="region of interest" description="Disordered" evidence="1">
    <location>
        <begin position="1"/>
        <end position="39"/>
    </location>
</feature>
<reference evidence="3" key="1">
    <citation type="journal article" date="2014" name="Science">
        <title>Ancient hybridizations among the ancestral genomes of bread wheat.</title>
        <authorList>
            <consortium name="International Wheat Genome Sequencing Consortium,"/>
            <person name="Marcussen T."/>
            <person name="Sandve S.R."/>
            <person name="Heier L."/>
            <person name="Spannagl M."/>
            <person name="Pfeifer M."/>
            <person name="Jakobsen K.S."/>
            <person name="Wulff B.B."/>
            <person name="Steuernagel B."/>
            <person name="Mayer K.F."/>
            <person name="Olsen O.A."/>
        </authorList>
    </citation>
    <scope>NUCLEOTIDE SEQUENCE [LARGE SCALE GENOMIC DNA]</scope>
    <source>
        <strain evidence="3">cv. AL8/78</strain>
    </source>
</reference>
<proteinExistence type="predicted"/>
<dbReference type="Gramene" id="AET7Gv21027900.11">
    <property type="protein sequence ID" value="AET7Gv21027900.11"/>
    <property type="gene ID" value="AET7Gv21027900"/>
</dbReference>
<keyword evidence="3" id="KW-1185">Reference proteome</keyword>
<name>A0A453SQG7_AEGTS</name>
<evidence type="ECO:0000256" key="1">
    <source>
        <dbReference type="SAM" id="MobiDB-lite"/>
    </source>
</evidence>
<dbReference type="Proteomes" id="UP000015105">
    <property type="component" value="Chromosome 7D"/>
</dbReference>
<accession>A0A453SQG7</accession>
<reference evidence="2" key="3">
    <citation type="journal article" date="2017" name="Nature">
        <title>Genome sequence of the progenitor of the wheat D genome Aegilops tauschii.</title>
        <authorList>
            <person name="Luo M.C."/>
            <person name="Gu Y.Q."/>
            <person name="Puiu D."/>
            <person name="Wang H."/>
            <person name="Twardziok S.O."/>
            <person name="Deal K.R."/>
            <person name="Huo N."/>
            <person name="Zhu T."/>
            <person name="Wang L."/>
            <person name="Wang Y."/>
            <person name="McGuire P.E."/>
            <person name="Liu S."/>
            <person name="Long H."/>
            <person name="Ramasamy R.K."/>
            <person name="Rodriguez J.C."/>
            <person name="Van S.L."/>
            <person name="Yuan L."/>
            <person name="Wang Z."/>
            <person name="Xia Z."/>
            <person name="Xiao L."/>
            <person name="Anderson O.D."/>
            <person name="Ouyang S."/>
            <person name="Liang Y."/>
            <person name="Zimin A.V."/>
            <person name="Pertea G."/>
            <person name="Qi P."/>
            <person name="Bennetzen J.L."/>
            <person name="Dai X."/>
            <person name="Dawson M.W."/>
            <person name="Muller H.G."/>
            <person name="Kugler K."/>
            <person name="Rivarola-Duarte L."/>
            <person name="Spannagl M."/>
            <person name="Mayer K.F.X."/>
            <person name="Lu F.H."/>
            <person name="Bevan M.W."/>
            <person name="Leroy P."/>
            <person name="Li P."/>
            <person name="You F.M."/>
            <person name="Sun Q."/>
            <person name="Liu Z."/>
            <person name="Lyons E."/>
            <person name="Wicker T."/>
            <person name="Salzberg S.L."/>
            <person name="Devos K.M."/>
            <person name="Dvorak J."/>
        </authorList>
    </citation>
    <scope>NUCLEOTIDE SEQUENCE [LARGE SCALE GENOMIC DNA]</scope>
    <source>
        <strain evidence="2">cv. AL8/78</strain>
    </source>
</reference>
<dbReference type="EnsemblPlants" id="AET7Gv21027900.11">
    <property type="protein sequence ID" value="AET7Gv21027900.11"/>
    <property type="gene ID" value="AET7Gv21027900"/>
</dbReference>
<evidence type="ECO:0000313" key="2">
    <source>
        <dbReference type="EnsemblPlants" id="AET7Gv21027900.11"/>
    </source>
</evidence>
<sequence>MPNSTSRSRLGRTMLNDDATSPAYKARISVNSSVRGHTR</sequence>
<reference evidence="2" key="5">
    <citation type="journal article" date="2021" name="G3 (Bethesda)">
        <title>Aegilops tauschii genome assembly Aet v5.0 features greater sequence contiguity and improved annotation.</title>
        <authorList>
            <person name="Wang L."/>
            <person name="Zhu T."/>
            <person name="Rodriguez J.C."/>
            <person name="Deal K.R."/>
            <person name="Dubcovsky J."/>
            <person name="McGuire P.E."/>
            <person name="Lux T."/>
            <person name="Spannagl M."/>
            <person name="Mayer K.F.X."/>
            <person name="Baldrich P."/>
            <person name="Meyers B.C."/>
            <person name="Huo N."/>
            <person name="Gu Y.Q."/>
            <person name="Zhou H."/>
            <person name="Devos K.M."/>
            <person name="Bennetzen J.L."/>
            <person name="Unver T."/>
            <person name="Budak H."/>
            <person name="Gulick P.J."/>
            <person name="Galiba G."/>
            <person name="Kalapos B."/>
            <person name="Nelson D.R."/>
            <person name="Li P."/>
            <person name="You F.M."/>
            <person name="Luo M.C."/>
            <person name="Dvorak J."/>
        </authorList>
    </citation>
    <scope>NUCLEOTIDE SEQUENCE [LARGE SCALE GENOMIC DNA]</scope>
    <source>
        <strain evidence="2">cv. AL8/78</strain>
    </source>
</reference>
<reference evidence="3" key="2">
    <citation type="journal article" date="2017" name="Nat. Plants">
        <title>The Aegilops tauschii genome reveals multiple impacts of transposons.</title>
        <authorList>
            <person name="Zhao G."/>
            <person name="Zou C."/>
            <person name="Li K."/>
            <person name="Wang K."/>
            <person name="Li T."/>
            <person name="Gao L."/>
            <person name="Zhang X."/>
            <person name="Wang H."/>
            <person name="Yang Z."/>
            <person name="Liu X."/>
            <person name="Jiang W."/>
            <person name="Mao L."/>
            <person name="Kong X."/>
            <person name="Jiao Y."/>
            <person name="Jia J."/>
        </authorList>
    </citation>
    <scope>NUCLEOTIDE SEQUENCE [LARGE SCALE GENOMIC DNA]</scope>
    <source>
        <strain evidence="3">cv. AL8/78</strain>
    </source>
</reference>